<feature type="transmembrane region" description="Helical" evidence="1">
    <location>
        <begin position="43"/>
        <end position="62"/>
    </location>
</feature>
<keyword evidence="1" id="KW-0472">Membrane</keyword>
<keyword evidence="3" id="KW-1185">Reference proteome</keyword>
<dbReference type="EMBL" id="SNYK01000003">
    <property type="protein sequence ID" value="TDQ38951.1"/>
    <property type="molecule type" value="Genomic_DNA"/>
</dbReference>
<organism evidence="2 3">
    <name type="scientific">Thiopseudomonas denitrificans</name>
    <dbReference type="NCBI Taxonomy" id="1501432"/>
    <lineage>
        <taxon>Bacteria</taxon>
        <taxon>Pseudomonadati</taxon>
        <taxon>Pseudomonadota</taxon>
        <taxon>Gammaproteobacteria</taxon>
        <taxon>Pseudomonadales</taxon>
        <taxon>Pseudomonadaceae</taxon>
        <taxon>Thiopseudomonas</taxon>
    </lineage>
</organism>
<dbReference type="InterPro" id="IPR021438">
    <property type="entry name" value="DUF3087"/>
</dbReference>
<evidence type="ECO:0000256" key="1">
    <source>
        <dbReference type="SAM" id="Phobius"/>
    </source>
</evidence>
<accession>A0A4R6TZA7</accession>
<evidence type="ECO:0000313" key="3">
    <source>
        <dbReference type="Proteomes" id="UP000294575"/>
    </source>
</evidence>
<reference evidence="2 3" key="1">
    <citation type="submission" date="2019-03" db="EMBL/GenBank/DDBJ databases">
        <title>Genomic Encyclopedia of Type Strains, Phase IV (KMG-IV): sequencing the most valuable type-strain genomes for metagenomic binning, comparative biology and taxonomic classification.</title>
        <authorList>
            <person name="Goeker M."/>
        </authorList>
    </citation>
    <scope>NUCLEOTIDE SEQUENCE [LARGE SCALE GENOMIC DNA]</scope>
    <source>
        <strain evidence="2 3">DSM 28679</strain>
    </source>
</reference>
<comment type="caution">
    <text evidence="2">The sequence shown here is derived from an EMBL/GenBank/DDBJ whole genome shotgun (WGS) entry which is preliminary data.</text>
</comment>
<gene>
    <name evidence="2" type="ORF">DFQ45_103117</name>
</gene>
<name>A0A4R6TZA7_9GAMM</name>
<keyword evidence="1" id="KW-1133">Transmembrane helix</keyword>
<evidence type="ECO:0000313" key="2">
    <source>
        <dbReference type="EMBL" id="TDQ38951.1"/>
    </source>
</evidence>
<dbReference type="Pfam" id="PF11286">
    <property type="entry name" value="DUF3087"/>
    <property type="match status" value="1"/>
</dbReference>
<proteinExistence type="predicted"/>
<dbReference type="AlphaFoldDB" id="A0A4R6TZA7"/>
<feature type="transmembrane region" description="Helical" evidence="1">
    <location>
        <begin position="74"/>
        <end position="92"/>
    </location>
</feature>
<dbReference type="Proteomes" id="UP000294575">
    <property type="component" value="Unassembled WGS sequence"/>
</dbReference>
<keyword evidence="1" id="KW-0812">Transmembrane</keyword>
<protein>
    <submittedName>
        <fullName evidence="2">DUF3087 family protein</fullName>
    </submittedName>
</protein>
<sequence>MPRFKPSILFSMKATLNPTPAFRLEERNPEAFRAATRKASIRIIVVFALSAMLLSTLLVSFFGDSAGDNFKWNLTGVILGLLLTAALVGGLFRKQQWMDASVYGWRLKRSLMSITNQMHQLKAAVARHDPQAMLLLRFYHLALHQMHQLDGNSSGASDLVQEMNLHADAMTAMQLELEQPELNPDWLAHLKSLPGQKNT</sequence>